<evidence type="ECO:0000256" key="3">
    <source>
        <dbReference type="ARBA" id="ARBA00022781"/>
    </source>
</evidence>
<accession>A0A1F4RXR3</accession>
<evidence type="ECO:0000256" key="2">
    <source>
        <dbReference type="ARBA" id="ARBA00022448"/>
    </source>
</evidence>
<evidence type="ECO:0000313" key="9">
    <source>
        <dbReference type="Proteomes" id="UP000177905"/>
    </source>
</evidence>
<dbReference type="PROSITE" id="PS00389">
    <property type="entry name" value="ATPASE_DELTA"/>
    <property type="match status" value="1"/>
</dbReference>
<evidence type="ECO:0000256" key="1">
    <source>
        <dbReference type="ARBA" id="ARBA00004370"/>
    </source>
</evidence>
<dbReference type="EMBL" id="MEUA01000063">
    <property type="protein sequence ID" value="OGC12965.1"/>
    <property type="molecule type" value="Genomic_DNA"/>
</dbReference>
<evidence type="ECO:0000256" key="6">
    <source>
        <dbReference type="ARBA" id="ARBA00023196"/>
    </source>
</evidence>
<keyword evidence="5" id="KW-0472">Membrane</keyword>
<dbReference type="InterPro" id="IPR000711">
    <property type="entry name" value="ATPase_OSCP/dsu"/>
</dbReference>
<evidence type="ECO:0000256" key="7">
    <source>
        <dbReference type="ARBA" id="ARBA00023310"/>
    </source>
</evidence>
<dbReference type="InterPro" id="IPR020781">
    <property type="entry name" value="ATPase_OSCP/d_CS"/>
</dbReference>
<keyword evidence="3" id="KW-0375">Hydrogen ion transport</keyword>
<proteinExistence type="predicted"/>
<organism evidence="8 9">
    <name type="scientific">candidate division WOR-1 bacterium RIFOXYB2_FULL_36_35</name>
    <dbReference type="NCBI Taxonomy" id="1802578"/>
    <lineage>
        <taxon>Bacteria</taxon>
        <taxon>Bacillati</taxon>
        <taxon>Saganbacteria</taxon>
    </lineage>
</organism>
<name>A0A1F4RXR3_UNCSA</name>
<evidence type="ECO:0000313" key="8">
    <source>
        <dbReference type="EMBL" id="OGC12965.1"/>
    </source>
</evidence>
<keyword evidence="6" id="KW-0139">CF(1)</keyword>
<dbReference type="Proteomes" id="UP000177905">
    <property type="component" value="Unassembled WGS sequence"/>
</dbReference>
<gene>
    <name evidence="8" type="ORF">A2290_04860</name>
</gene>
<comment type="subcellular location">
    <subcellularLocation>
        <location evidence="1">Membrane</location>
    </subcellularLocation>
</comment>
<dbReference type="InterPro" id="IPR026015">
    <property type="entry name" value="ATP_synth_OSCP/delta_N_sf"/>
</dbReference>
<dbReference type="Pfam" id="PF00213">
    <property type="entry name" value="OSCP"/>
    <property type="match status" value="1"/>
</dbReference>
<protein>
    <submittedName>
        <fullName evidence="8">ATP synthase F1 subunit delta</fullName>
    </submittedName>
</protein>
<dbReference type="AlphaFoldDB" id="A0A1F4RXR3"/>
<evidence type="ECO:0000256" key="4">
    <source>
        <dbReference type="ARBA" id="ARBA00023065"/>
    </source>
</evidence>
<dbReference type="NCBIfam" id="TIGR01145">
    <property type="entry name" value="ATP_synt_delta"/>
    <property type="match status" value="1"/>
</dbReference>
<dbReference type="GO" id="GO:0045259">
    <property type="term" value="C:proton-transporting ATP synthase complex"/>
    <property type="evidence" value="ECO:0007669"/>
    <property type="project" value="UniProtKB-KW"/>
</dbReference>
<keyword evidence="4" id="KW-0406">Ion transport</keyword>
<evidence type="ECO:0000256" key="5">
    <source>
        <dbReference type="ARBA" id="ARBA00023136"/>
    </source>
</evidence>
<keyword evidence="7" id="KW-0066">ATP synthesis</keyword>
<keyword evidence="2" id="KW-0813">Transport</keyword>
<dbReference type="SUPFAM" id="SSF47928">
    <property type="entry name" value="N-terminal domain of the delta subunit of the F1F0-ATP synthase"/>
    <property type="match status" value="1"/>
</dbReference>
<dbReference type="PANTHER" id="PTHR11910">
    <property type="entry name" value="ATP SYNTHASE DELTA CHAIN"/>
    <property type="match status" value="1"/>
</dbReference>
<comment type="caution">
    <text evidence="8">The sequence shown here is derived from an EMBL/GenBank/DDBJ whole genome shotgun (WGS) entry which is preliminary data.</text>
</comment>
<reference evidence="8 9" key="1">
    <citation type="journal article" date="2016" name="Nat. Commun.">
        <title>Thousands of microbial genomes shed light on interconnected biogeochemical processes in an aquifer system.</title>
        <authorList>
            <person name="Anantharaman K."/>
            <person name="Brown C.T."/>
            <person name="Hug L.A."/>
            <person name="Sharon I."/>
            <person name="Castelle C.J."/>
            <person name="Probst A.J."/>
            <person name="Thomas B.C."/>
            <person name="Singh A."/>
            <person name="Wilkins M.J."/>
            <person name="Karaoz U."/>
            <person name="Brodie E.L."/>
            <person name="Williams K.H."/>
            <person name="Hubbard S.S."/>
            <person name="Banfield J.F."/>
        </authorList>
    </citation>
    <scope>NUCLEOTIDE SEQUENCE [LARGE SCALE GENOMIC DNA]</scope>
</reference>
<sequence length="172" mass="20125">MKVNNFEIDIEKLYLLAKNMGEAARLENDFYMIKNFLESNYEIKFFFESLYVPNDFKLKTLKERFPAFSRLFWEILSFLIDRDSISFVPLLSDSYTRCFSGKENIEIAELIFSQNAPKDIIDSIYKHFKNISFKILVDPSILGGFIIRKSDGTVIDGSLKGRLMQMKRGLEK</sequence>
<dbReference type="GO" id="GO:0046933">
    <property type="term" value="F:proton-transporting ATP synthase activity, rotational mechanism"/>
    <property type="evidence" value="ECO:0007669"/>
    <property type="project" value="InterPro"/>
</dbReference>